<proteinExistence type="predicted"/>
<dbReference type="RefSeq" id="WP_126980441.1">
    <property type="nucleotide sequence ID" value="NZ_PQSP01000006.1"/>
</dbReference>
<dbReference type="SUPFAM" id="SSF103481">
    <property type="entry name" value="Multidrug resistance efflux transporter EmrE"/>
    <property type="match status" value="1"/>
</dbReference>
<feature type="domain" description="EamA" evidence="7">
    <location>
        <begin position="83"/>
        <end position="219"/>
    </location>
</feature>
<feature type="transmembrane region" description="Helical" evidence="6">
    <location>
        <begin position="110"/>
        <end position="127"/>
    </location>
</feature>
<feature type="transmembrane region" description="Helical" evidence="6">
    <location>
        <begin position="346"/>
        <end position="365"/>
    </location>
</feature>
<dbReference type="GO" id="GO:0016020">
    <property type="term" value="C:membrane"/>
    <property type="evidence" value="ECO:0007669"/>
    <property type="project" value="UniProtKB-SubCell"/>
</dbReference>
<dbReference type="AlphaFoldDB" id="A0A433SBR9"/>
<feature type="transmembrane region" description="Helical" evidence="6">
    <location>
        <begin position="202"/>
        <end position="222"/>
    </location>
</feature>
<feature type="region of interest" description="Disordered" evidence="5">
    <location>
        <begin position="20"/>
        <end position="53"/>
    </location>
</feature>
<comment type="caution">
    <text evidence="8">The sequence shown here is derived from an EMBL/GenBank/DDBJ whole genome shotgun (WGS) entry which is preliminary data.</text>
</comment>
<reference evidence="8 9" key="1">
    <citation type="submission" date="2018-01" db="EMBL/GenBank/DDBJ databases">
        <title>Saezia sanguinis gen. nov., sp. nov., in the order Burkholderiales isolated from human blood.</title>
        <authorList>
            <person name="Medina-Pascual M.J."/>
            <person name="Valdezate S."/>
            <person name="Monzon S."/>
            <person name="Cuesta I."/>
            <person name="Carrasco G."/>
            <person name="Villalon P."/>
            <person name="Saez-Nieto J.A."/>
        </authorList>
    </citation>
    <scope>NUCLEOTIDE SEQUENCE [LARGE SCALE GENOMIC DNA]</scope>
    <source>
        <strain evidence="8 9">CNM695-12</strain>
    </source>
</reference>
<feature type="transmembrane region" description="Helical" evidence="6">
    <location>
        <begin position="262"/>
        <end position="280"/>
    </location>
</feature>
<feature type="transmembrane region" description="Helical" evidence="6">
    <location>
        <begin position="322"/>
        <end position="340"/>
    </location>
</feature>
<evidence type="ECO:0000256" key="4">
    <source>
        <dbReference type="ARBA" id="ARBA00023136"/>
    </source>
</evidence>
<protein>
    <submittedName>
        <fullName evidence="8">Riboflavin transporter</fullName>
    </submittedName>
</protein>
<feature type="transmembrane region" description="Helical" evidence="6">
    <location>
        <begin position="83"/>
        <end position="104"/>
    </location>
</feature>
<name>A0A433SBR9_9BURK</name>
<feature type="compositionally biased region" description="Polar residues" evidence="5">
    <location>
        <begin position="44"/>
        <end position="53"/>
    </location>
</feature>
<evidence type="ECO:0000256" key="2">
    <source>
        <dbReference type="ARBA" id="ARBA00022692"/>
    </source>
</evidence>
<evidence type="ECO:0000256" key="5">
    <source>
        <dbReference type="SAM" id="MobiDB-lite"/>
    </source>
</evidence>
<gene>
    <name evidence="8" type="primary">ribN</name>
    <name evidence="8" type="ORF">CUZ56_02266</name>
</gene>
<comment type="subcellular location">
    <subcellularLocation>
        <location evidence="1">Membrane</location>
        <topology evidence="1">Multi-pass membrane protein</topology>
    </subcellularLocation>
</comment>
<feature type="transmembrane region" description="Helical" evidence="6">
    <location>
        <begin position="292"/>
        <end position="310"/>
    </location>
</feature>
<dbReference type="PANTHER" id="PTHR22911:SF6">
    <property type="entry name" value="SOLUTE CARRIER FAMILY 35 MEMBER G1"/>
    <property type="match status" value="1"/>
</dbReference>
<dbReference type="Proteomes" id="UP000286947">
    <property type="component" value="Unassembled WGS sequence"/>
</dbReference>
<evidence type="ECO:0000256" key="1">
    <source>
        <dbReference type="ARBA" id="ARBA00004141"/>
    </source>
</evidence>
<accession>A0A433SBR9</accession>
<organism evidence="8 9">
    <name type="scientific">Saezia sanguinis</name>
    <dbReference type="NCBI Taxonomy" id="1965230"/>
    <lineage>
        <taxon>Bacteria</taxon>
        <taxon>Pseudomonadati</taxon>
        <taxon>Pseudomonadota</taxon>
        <taxon>Betaproteobacteria</taxon>
        <taxon>Burkholderiales</taxon>
        <taxon>Saeziaceae</taxon>
        <taxon>Saezia</taxon>
    </lineage>
</organism>
<dbReference type="EMBL" id="PQSP01000006">
    <property type="protein sequence ID" value="RUS66187.1"/>
    <property type="molecule type" value="Genomic_DNA"/>
</dbReference>
<feature type="transmembrane region" description="Helical" evidence="6">
    <location>
        <begin position="228"/>
        <end position="250"/>
    </location>
</feature>
<evidence type="ECO:0000313" key="8">
    <source>
        <dbReference type="EMBL" id="RUS66187.1"/>
    </source>
</evidence>
<dbReference type="Pfam" id="PF00892">
    <property type="entry name" value="EamA"/>
    <property type="match status" value="2"/>
</dbReference>
<keyword evidence="4 6" id="KW-0472">Membrane</keyword>
<evidence type="ECO:0000313" key="9">
    <source>
        <dbReference type="Proteomes" id="UP000286947"/>
    </source>
</evidence>
<dbReference type="PANTHER" id="PTHR22911">
    <property type="entry name" value="ACYL-MALONYL CONDENSING ENZYME-RELATED"/>
    <property type="match status" value="1"/>
</dbReference>
<dbReference type="OrthoDB" id="8524934at2"/>
<keyword evidence="2 6" id="KW-0812">Transmembrane</keyword>
<keyword evidence="9" id="KW-1185">Reference proteome</keyword>
<keyword evidence="3 6" id="KW-1133">Transmembrane helix</keyword>
<evidence type="ECO:0000256" key="6">
    <source>
        <dbReference type="SAM" id="Phobius"/>
    </source>
</evidence>
<sequence>MNQHISSNTVDASVDASIATAENSNAASDPEADLPASSHGLPDSASTPQASAANDNTVLPTASEQAAATDSPNLLIGIIRSPAFLMIMSVFLFSVMVLCVKMASRYYSNFEIISFRGFIGVACLLIYQQIAHGHGITAMKTPYLGMQMWRSFIGTMSMTCWFYGIAILPLATATTLSYMSSIWMALFIIASAMITGKGKPDFKLLLTIVVGFGGIVLILRPTGDSFELWASLVVLLSSVFAALAYLQVAALGRMGEPEYRTVFYFCLFGAIFGLVCTLFNPNGFSEFSWPGIAWMIPVGVTAMAAQLLLTRAYTQGNALVNASLQYLGLVFVILFDWILGTGWPDQLTWIGMALVVLSGLLATILRSIKIPHALKHADKHHH</sequence>
<evidence type="ECO:0000256" key="3">
    <source>
        <dbReference type="ARBA" id="ARBA00022989"/>
    </source>
</evidence>
<dbReference type="InterPro" id="IPR000620">
    <property type="entry name" value="EamA_dom"/>
</dbReference>
<dbReference type="InterPro" id="IPR037185">
    <property type="entry name" value="EmrE-like"/>
</dbReference>
<feature type="domain" description="EamA" evidence="7">
    <location>
        <begin position="229"/>
        <end position="362"/>
    </location>
</feature>
<evidence type="ECO:0000259" key="7">
    <source>
        <dbReference type="Pfam" id="PF00892"/>
    </source>
</evidence>